<dbReference type="InterPro" id="IPR033910">
    <property type="entry name" value="GluRS_core"/>
</dbReference>
<dbReference type="GeneID" id="78296756"/>
<dbReference type="PANTHER" id="PTHR43311:SF2">
    <property type="entry name" value="GLUTAMATE--TRNA LIGASE, MITOCHONDRIAL-RELATED"/>
    <property type="match status" value="1"/>
</dbReference>
<gene>
    <name evidence="7" type="primary">gltX</name>
    <name evidence="10" type="ORF">C8D82_13439</name>
</gene>
<dbReference type="SUPFAM" id="SSF48163">
    <property type="entry name" value="An anticodon-binding domain of class I aminoacyl-tRNA synthetases"/>
    <property type="match status" value="1"/>
</dbReference>
<dbReference type="PRINTS" id="PR00987">
    <property type="entry name" value="TRNASYNTHGLU"/>
</dbReference>
<evidence type="ECO:0000259" key="8">
    <source>
        <dbReference type="Pfam" id="PF00749"/>
    </source>
</evidence>
<dbReference type="InterPro" id="IPR001412">
    <property type="entry name" value="aa-tRNA-synth_I_CS"/>
</dbReference>
<dbReference type="AlphaFoldDB" id="A0A2U1AJP5"/>
<comment type="similarity">
    <text evidence="1 7">Belongs to the class-I aminoacyl-tRNA synthetase family. Glutamate--tRNA ligase type 1 subfamily.</text>
</comment>
<evidence type="ECO:0000256" key="5">
    <source>
        <dbReference type="ARBA" id="ARBA00022917"/>
    </source>
</evidence>
<dbReference type="SUPFAM" id="SSF52374">
    <property type="entry name" value="Nucleotidylyl transferase"/>
    <property type="match status" value="1"/>
</dbReference>
<accession>A0A2U1AJP5</accession>
<dbReference type="Proteomes" id="UP000245959">
    <property type="component" value="Unassembled WGS sequence"/>
</dbReference>
<dbReference type="GO" id="GO:0004818">
    <property type="term" value="F:glutamate-tRNA ligase activity"/>
    <property type="evidence" value="ECO:0007669"/>
    <property type="project" value="UniProtKB-UniRule"/>
</dbReference>
<dbReference type="HAMAP" id="MF_00022">
    <property type="entry name" value="Glu_tRNA_synth_type1"/>
    <property type="match status" value="1"/>
</dbReference>
<dbReference type="Pfam" id="PF19269">
    <property type="entry name" value="Anticodon_2"/>
    <property type="match status" value="1"/>
</dbReference>
<keyword evidence="3 7" id="KW-0547">Nucleotide-binding</keyword>
<keyword evidence="5 7" id="KW-0648">Protein biosynthesis</keyword>
<dbReference type="InterPro" id="IPR000924">
    <property type="entry name" value="Glu/Gln-tRNA-synth"/>
</dbReference>
<feature type="binding site" evidence="7">
    <location>
        <position position="259"/>
    </location>
    <ligand>
        <name>ATP</name>
        <dbReference type="ChEBI" id="CHEBI:30616"/>
    </ligand>
</feature>
<protein>
    <recommendedName>
        <fullName evidence="7">Glutamate--tRNA ligase</fullName>
        <ecNumber evidence="7">6.1.1.17</ecNumber>
    </recommendedName>
    <alternativeName>
        <fullName evidence="7">Glutamyl-tRNA synthetase</fullName>
        <shortName evidence="7">GluRS</shortName>
    </alternativeName>
</protein>
<dbReference type="PROSITE" id="PS00178">
    <property type="entry name" value="AA_TRNA_LIGASE_I"/>
    <property type="match status" value="1"/>
</dbReference>
<proteinExistence type="inferred from homology"/>
<feature type="domain" description="Glutamyl/glutaminyl-tRNA synthetase class Ib catalytic" evidence="8">
    <location>
        <begin position="7"/>
        <end position="325"/>
    </location>
</feature>
<sequence>MSETFNEVRTRFAPSPTGFMHVGNLRTALYAYLLARSSRGKFVLRIEDTDRNRLVKDAVKVIYNTMKLAGLSHDEGPDVGGEYGPYVQSERKPLYKEYAEELVKKGAAYYCFCDKTEEAAEEEHASETVGYDGRCRKLAPAEVEANLAAGKPYVIRQKIDKEGSTTFHDLVFGDITIENKVLDDQILLKRDGMPTYNFANVVDDHLMKISHVVRGSEYLPSTPKYNLLYRAFGWPVPQYVHLPLIMGRNEDGTIAKLSKRHGSVSFENLLEDGYLPGAIINYISLLGWSPKNDRELFTLAELEEIFNVNGLNKSPAVFDYDKLRWMNGEYIKQMPLEDFTAQAERFAGVDGTPLQARWPEIARLLHQRVETFRDIPSMTGFLHRLPEYETALYNHKKSKSNPENALETLKELQPLLDAENDWSLDRLNALVSDYAASREVKLARVAWALRIAVAGLAVTPGGAPEIMNILGKEESMRRIAGAIALLGGN</sequence>
<evidence type="ECO:0000256" key="6">
    <source>
        <dbReference type="ARBA" id="ARBA00023146"/>
    </source>
</evidence>
<dbReference type="InterPro" id="IPR049940">
    <property type="entry name" value="GluQ/Sye"/>
</dbReference>
<comment type="catalytic activity">
    <reaction evidence="7">
        <text>tRNA(Glu) + L-glutamate + ATP = L-glutamyl-tRNA(Glu) + AMP + diphosphate</text>
        <dbReference type="Rhea" id="RHEA:23540"/>
        <dbReference type="Rhea" id="RHEA-COMP:9663"/>
        <dbReference type="Rhea" id="RHEA-COMP:9680"/>
        <dbReference type="ChEBI" id="CHEBI:29985"/>
        <dbReference type="ChEBI" id="CHEBI:30616"/>
        <dbReference type="ChEBI" id="CHEBI:33019"/>
        <dbReference type="ChEBI" id="CHEBI:78442"/>
        <dbReference type="ChEBI" id="CHEBI:78520"/>
        <dbReference type="ChEBI" id="CHEBI:456215"/>
        <dbReference type="EC" id="6.1.1.17"/>
    </reaction>
</comment>
<dbReference type="EMBL" id="QEKH01000034">
    <property type="protein sequence ID" value="PVY36633.1"/>
    <property type="molecule type" value="Genomic_DNA"/>
</dbReference>
<evidence type="ECO:0000259" key="9">
    <source>
        <dbReference type="Pfam" id="PF19269"/>
    </source>
</evidence>
<dbReference type="InterPro" id="IPR004527">
    <property type="entry name" value="Glu-tRNA-ligase_bac/mito"/>
</dbReference>
<dbReference type="OrthoDB" id="9807503at2"/>
<dbReference type="RefSeq" id="WP_116885485.1">
    <property type="nucleotide sequence ID" value="NZ_CABMMC010000001.1"/>
</dbReference>
<comment type="subcellular location">
    <subcellularLocation>
        <location evidence="7">Cytoplasm</location>
    </subcellularLocation>
</comment>
<dbReference type="InterPro" id="IPR020058">
    <property type="entry name" value="Glu/Gln-tRNA-synth_Ib_cat-dom"/>
</dbReference>
<evidence type="ECO:0000256" key="4">
    <source>
        <dbReference type="ARBA" id="ARBA00022840"/>
    </source>
</evidence>
<dbReference type="InterPro" id="IPR014729">
    <property type="entry name" value="Rossmann-like_a/b/a_fold"/>
</dbReference>
<dbReference type="InterPro" id="IPR008925">
    <property type="entry name" value="aa_tRNA-synth_I_cd-bd_sf"/>
</dbReference>
<dbReference type="InterPro" id="IPR045462">
    <property type="entry name" value="aa-tRNA-synth_I_cd-bd"/>
</dbReference>
<feature type="short sequence motif" description="'KMSKS' region" evidence="7">
    <location>
        <begin position="256"/>
        <end position="260"/>
    </location>
</feature>
<keyword evidence="2 7" id="KW-0436">Ligase</keyword>
<comment type="function">
    <text evidence="7">Catalyzes the attachment of glutamate to tRNA(Glu) in a two-step reaction: glutamate is first activated by ATP to form Glu-AMP and then transferred to the acceptor end of tRNA(Glu).</text>
</comment>
<evidence type="ECO:0000256" key="7">
    <source>
        <dbReference type="HAMAP-Rule" id="MF_00022"/>
    </source>
</evidence>
<dbReference type="PANTHER" id="PTHR43311">
    <property type="entry name" value="GLUTAMATE--TRNA LIGASE"/>
    <property type="match status" value="1"/>
</dbReference>
<dbReference type="CDD" id="cd00808">
    <property type="entry name" value="GluRS_core"/>
    <property type="match status" value="1"/>
</dbReference>
<evidence type="ECO:0000313" key="11">
    <source>
        <dbReference type="Proteomes" id="UP000245959"/>
    </source>
</evidence>
<comment type="subunit">
    <text evidence="7">Monomer.</text>
</comment>
<evidence type="ECO:0000256" key="2">
    <source>
        <dbReference type="ARBA" id="ARBA00022598"/>
    </source>
</evidence>
<evidence type="ECO:0000256" key="3">
    <source>
        <dbReference type="ARBA" id="ARBA00022741"/>
    </source>
</evidence>
<reference evidence="10 11" key="1">
    <citation type="submission" date="2018-04" db="EMBL/GenBank/DDBJ databases">
        <title>Genomic Encyclopedia of Type Strains, Phase IV (KMG-IV): sequencing the most valuable type-strain genomes for metagenomic binning, comparative biology and taxonomic classification.</title>
        <authorList>
            <person name="Goeker M."/>
        </authorList>
    </citation>
    <scope>NUCLEOTIDE SEQUENCE [LARGE SCALE GENOMIC DNA]</scope>
    <source>
        <strain evidence="10 11">DSM 14823</strain>
    </source>
</reference>
<dbReference type="Gene3D" id="3.40.50.620">
    <property type="entry name" value="HUPs"/>
    <property type="match status" value="1"/>
</dbReference>
<feature type="domain" description="Aminoacyl-tRNA synthetase class I anticodon-binding" evidence="9">
    <location>
        <begin position="353"/>
        <end position="483"/>
    </location>
</feature>
<dbReference type="GO" id="GO:0008270">
    <property type="term" value="F:zinc ion binding"/>
    <property type="evidence" value="ECO:0007669"/>
    <property type="project" value="InterPro"/>
</dbReference>
<feature type="short sequence motif" description="'HIGH' region" evidence="7">
    <location>
        <begin position="14"/>
        <end position="24"/>
    </location>
</feature>
<comment type="caution">
    <text evidence="7">Lacks conserved residue(s) required for the propagation of feature annotation.</text>
</comment>
<dbReference type="FunFam" id="3.40.50.620:FF:000045">
    <property type="entry name" value="Glutamate--tRNA ligase, mitochondrial"/>
    <property type="match status" value="1"/>
</dbReference>
<dbReference type="Gene3D" id="1.10.10.350">
    <property type="match status" value="1"/>
</dbReference>
<dbReference type="Pfam" id="PF00749">
    <property type="entry name" value="tRNA-synt_1c"/>
    <property type="match status" value="1"/>
</dbReference>
<evidence type="ECO:0000256" key="1">
    <source>
        <dbReference type="ARBA" id="ARBA00007894"/>
    </source>
</evidence>
<dbReference type="InterPro" id="IPR020751">
    <property type="entry name" value="aa-tRNA-synth_I_codon-bd_sub2"/>
</dbReference>
<keyword evidence="4 7" id="KW-0067">ATP-binding</keyword>
<dbReference type="GO" id="GO:0005829">
    <property type="term" value="C:cytosol"/>
    <property type="evidence" value="ECO:0007669"/>
    <property type="project" value="TreeGrafter"/>
</dbReference>
<dbReference type="EC" id="6.1.1.17" evidence="7"/>
<keyword evidence="7" id="KW-0963">Cytoplasm</keyword>
<comment type="caution">
    <text evidence="10">The sequence shown here is derived from an EMBL/GenBank/DDBJ whole genome shotgun (WGS) entry which is preliminary data.</text>
</comment>
<evidence type="ECO:0000313" key="10">
    <source>
        <dbReference type="EMBL" id="PVY36633.1"/>
    </source>
</evidence>
<name>A0A2U1AJP5_9BACT</name>
<dbReference type="GO" id="GO:0005524">
    <property type="term" value="F:ATP binding"/>
    <property type="evidence" value="ECO:0007669"/>
    <property type="project" value="UniProtKB-UniRule"/>
</dbReference>
<keyword evidence="11" id="KW-1185">Reference proteome</keyword>
<dbReference type="NCBIfam" id="TIGR00464">
    <property type="entry name" value="gltX_bact"/>
    <property type="match status" value="1"/>
</dbReference>
<organism evidence="10 11">
    <name type="scientific">Victivallis vadensis</name>
    <dbReference type="NCBI Taxonomy" id="172901"/>
    <lineage>
        <taxon>Bacteria</taxon>
        <taxon>Pseudomonadati</taxon>
        <taxon>Lentisphaerota</taxon>
        <taxon>Lentisphaeria</taxon>
        <taxon>Victivallales</taxon>
        <taxon>Victivallaceae</taxon>
        <taxon>Victivallis</taxon>
    </lineage>
</organism>
<keyword evidence="6 7" id="KW-0030">Aminoacyl-tRNA synthetase</keyword>
<dbReference type="GO" id="GO:0006424">
    <property type="term" value="P:glutamyl-tRNA aminoacylation"/>
    <property type="evidence" value="ECO:0007669"/>
    <property type="project" value="UniProtKB-UniRule"/>
</dbReference>
<dbReference type="GO" id="GO:0000049">
    <property type="term" value="F:tRNA binding"/>
    <property type="evidence" value="ECO:0007669"/>
    <property type="project" value="InterPro"/>
</dbReference>